<reference evidence="2" key="2">
    <citation type="submission" date="2023-04" db="EMBL/GenBank/DDBJ databases">
        <authorList>
            <person name="Beletskiy A.V."/>
            <person name="Mardanov A.V."/>
            <person name="Ravin N.V."/>
        </authorList>
    </citation>
    <scope>NUCLEOTIDE SEQUENCE</scope>
    <source>
        <strain evidence="2">GKL-01</strain>
    </source>
</reference>
<dbReference type="CDD" id="cd07176">
    <property type="entry name" value="terB"/>
    <property type="match status" value="1"/>
</dbReference>
<name>A0AA95HAY4_9GAMM</name>
<dbReference type="InterPro" id="IPR007791">
    <property type="entry name" value="DjlA_N"/>
</dbReference>
<dbReference type="Proteomes" id="UP001300672">
    <property type="component" value="Chromosome"/>
</dbReference>
<dbReference type="KEGG" id="tdu:QJT80_07555"/>
<proteinExistence type="predicted"/>
<dbReference type="AlphaFoldDB" id="A0AA95HAY4"/>
<evidence type="ECO:0000259" key="1">
    <source>
        <dbReference type="Pfam" id="PF05099"/>
    </source>
</evidence>
<dbReference type="Gene3D" id="1.10.3680.10">
    <property type="entry name" value="TerB-like"/>
    <property type="match status" value="1"/>
</dbReference>
<feature type="domain" description="Co-chaperone DjlA N-terminal" evidence="1">
    <location>
        <begin position="34"/>
        <end position="149"/>
    </location>
</feature>
<evidence type="ECO:0000313" key="2">
    <source>
        <dbReference type="EMBL" id="WGZ92333.1"/>
    </source>
</evidence>
<dbReference type="Pfam" id="PF05099">
    <property type="entry name" value="TerB"/>
    <property type="match status" value="1"/>
</dbReference>
<dbReference type="InterPro" id="IPR029024">
    <property type="entry name" value="TerB-like"/>
</dbReference>
<sequence length="151" mass="16809">MSFFDMLKQKANETRNLLAGEVSKYRNREFMESCVAGCVLVAAADGEIESAEKQKMMRFIQQSEELKIFTTQDVIDYFNKVAGNFDFDAEIGKAEAFKAVGKLRANPEAARLMVRVCMAIGSSDGEFDDNEKQVVRELCGELGLNPADFGL</sequence>
<dbReference type="EMBL" id="CP124755">
    <property type="protein sequence ID" value="WGZ92333.1"/>
    <property type="molecule type" value="Genomic_DNA"/>
</dbReference>
<accession>A0AA95HAY4</accession>
<protein>
    <submittedName>
        <fullName evidence="2">Tellurite resistance TerB family protein</fullName>
    </submittedName>
</protein>
<gene>
    <name evidence="2" type="ORF">QJT80_07555</name>
</gene>
<reference evidence="2" key="1">
    <citation type="journal article" date="2023" name="Int. J. Mol. Sci.">
        <title>Metagenomics Revealed a New Genus 'Candidatus Thiocaldithrix dubininis' gen. nov., sp. nov. and a New Species 'Candidatus Thiothrix putei' sp. nov. in the Family Thiotrichaceae, Some Members of Which Have Traits of Both Na+- and H+-Motive Energetics.</title>
        <authorList>
            <person name="Ravin N.V."/>
            <person name="Muntyan M.S."/>
            <person name="Smolyakov D.D."/>
            <person name="Rudenko T.S."/>
            <person name="Beletsky A.V."/>
            <person name="Mardanov A.V."/>
            <person name="Grabovich M.Y."/>
        </authorList>
    </citation>
    <scope>NUCLEOTIDE SEQUENCE</scope>
    <source>
        <strain evidence="2">GKL-01</strain>
    </source>
</reference>
<dbReference type="SUPFAM" id="SSF158682">
    <property type="entry name" value="TerB-like"/>
    <property type="match status" value="1"/>
</dbReference>
<organism evidence="2">
    <name type="scientific">Candidatus Thiocaldithrix dubininis</name>
    <dbReference type="NCBI Taxonomy" id="3080823"/>
    <lineage>
        <taxon>Bacteria</taxon>
        <taxon>Pseudomonadati</taxon>
        <taxon>Pseudomonadota</taxon>
        <taxon>Gammaproteobacteria</taxon>
        <taxon>Thiotrichales</taxon>
        <taxon>Thiotrichaceae</taxon>
        <taxon>Candidatus Thiocaldithrix</taxon>
    </lineage>
</organism>